<gene>
    <name evidence="2" type="ORF">H9647_19955</name>
</gene>
<organism evidence="2 3">
    <name type="scientific">Paenibacillus gallinarum</name>
    <dbReference type="NCBI Taxonomy" id="2762232"/>
    <lineage>
        <taxon>Bacteria</taxon>
        <taxon>Bacillati</taxon>
        <taxon>Bacillota</taxon>
        <taxon>Bacilli</taxon>
        <taxon>Bacillales</taxon>
        <taxon>Paenibacillaceae</taxon>
        <taxon>Paenibacillus</taxon>
    </lineage>
</organism>
<evidence type="ECO:0000313" key="2">
    <source>
        <dbReference type="EMBL" id="MBD7970345.1"/>
    </source>
</evidence>
<dbReference type="EMBL" id="JACSQL010000011">
    <property type="protein sequence ID" value="MBD7970345.1"/>
    <property type="molecule type" value="Genomic_DNA"/>
</dbReference>
<sequence>MMPTLWTGRSKKSNTKRKKGAKPAPPKKLTKSQSTSQRIQAEMRAKKRYDARVWKGFGEPQPAGKVKKYTLSPEEIEELLNKKV</sequence>
<feature type="region of interest" description="Disordered" evidence="1">
    <location>
        <begin position="1"/>
        <end position="47"/>
    </location>
</feature>
<dbReference type="RefSeq" id="WP_191803334.1">
    <property type="nucleotide sequence ID" value="NZ_JACSQL010000011.1"/>
</dbReference>
<evidence type="ECO:0000256" key="1">
    <source>
        <dbReference type="SAM" id="MobiDB-lite"/>
    </source>
</evidence>
<accession>A0ABR8T3K7</accession>
<keyword evidence="3" id="KW-1185">Reference proteome</keyword>
<comment type="caution">
    <text evidence="2">The sequence shown here is derived from an EMBL/GenBank/DDBJ whole genome shotgun (WGS) entry which is preliminary data.</text>
</comment>
<protein>
    <submittedName>
        <fullName evidence="2">Uncharacterized protein</fullName>
    </submittedName>
</protein>
<reference evidence="2 3" key="1">
    <citation type="submission" date="2020-08" db="EMBL/GenBank/DDBJ databases">
        <title>A Genomic Blueprint of the Chicken Gut Microbiome.</title>
        <authorList>
            <person name="Gilroy R."/>
            <person name="Ravi A."/>
            <person name="Getino M."/>
            <person name="Pursley I."/>
            <person name="Horton D.L."/>
            <person name="Alikhan N.-F."/>
            <person name="Baker D."/>
            <person name="Gharbi K."/>
            <person name="Hall N."/>
            <person name="Watson M."/>
            <person name="Adriaenssens E.M."/>
            <person name="Foster-Nyarko E."/>
            <person name="Jarju S."/>
            <person name="Secka A."/>
            <person name="Antonio M."/>
            <person name="Oren A."/>
            <person name="Chaudhuri R."/>
            <person name="La Ragione R.M."/>
            <person name="Hildebrand F."/>
            <person name="Pallen M.J."/>
        </authorList>
    </citation>
    <scope>NUCLEOTIDE SEQUENCE [LARGE SCALE GENOMIC DNA]</scope>
    <source>
        <strain evidence="2 3">Sa2BVA9</strain>
    </source>
</reference>
<name>A0ABR8T3K7_9BACL</name>
<feature type="compositionally biased region" description="Basic residues" evidence="1">
    <location>
        <begin position="9"/>
        <end position="21"/>
    </location>
</feature>
<dbReference type="Proteomes" id="UP000608071">
    <property type="component" value="Unassembled WGS sequence"/>
</dbReference>
<evidence type="ECO:0000313" key="3">
    <source>
        <dbReference type="Proteomes" id="UP000608071"/>
    </source>
</evidence>
<proteinExistence type="predicted"/>